<feature type="transmembrane region" description="Helical" evidence="1">
    <location>
        <begin position="91"/>
        <end position="119"/>
    </location>
</feature>
<organism evidence="2">
    <name type="scientific">Harvfovirus sp</name>
    <dbReference type="NCBI Taxonomy" id="2487768"/>
    <lineage>
        <taxon>Viruses</taxon>
        <taxon>Varidnaviria</taxon>
        <taxon>Bamfordvirae</taxon>
        <taxon>Nucleocytoviricota</taxon>
        <taxon>Megaviricetes</taxon>
        <taxon>Imitervirales</taxon>
        <taxon>Mimiviridae</taxon>
        <taxon>Klosneuvirinae</taxon>
    </lineage>
</organism>
<keyword evidence="1" id="KW-0812">Transmembrane</keyword>
<dbReference type="EMBL" id="MK072269">
    <property type="protein sequence ID" value="AYV81331.1"/>
    <property type="molecule type" value="Genomic_DNA"/>
</dbReference>
<evidence type="ECO:0000313" key="2">
    <source>
        <dbReference type="EMBL" id="AYV81331.1"/>
    </source>
</evidence>
<keyword evidence="1" id="KW-0472">Membrane</keyword>
<reference evidence="2" key="1">
    <citation type="submission" date="2018-10" db="EMBL/GenBank/DDBJ databases">
        <title>Hidden diversity of soil giant viruses.</title>
        <authorList>
            <person name="Schulz F."/>
            <person name="Alteio L."/>
            <person name="Goudeau D."/>
            <person name="Ryan E.M."/>
            <person name="Malmstrom R.R."/>
            <person name="Blanchard J."/>
            <person name="Woyke T."/>
        </authorList>
    </citation>
    <scope>NUCLEOTIDE SEQUENCE</scope>
    <source>
        <strain evidence="2">HAV1</strain>
    </source>
</reference>
<accession>A0A3G5A523</accession>
<sequence>MSNPCSDDFEVSLSIGDFTNKVKIFGYGMAYIYLKLKKLTDFVFLTMLILTVLFFLSNVVNLYYPLWFLEWFSNYAATIPTDDDAIFPRGITISLALIVNTILGYALVIYLGTNMLLCYHHRRLYKKNS</sequence>
<keyword evidence="1" id="KW-1133">Transmembrane helix</keyword>
<evidence type="ECO:0000256" key="1">
    <source>
        <dbReference type="SAM" id="Phobius"/>
    </source>
</evidence>
<proteinExistence type="predicted"/>
<gene>
    <name evidence="2" type="ORF">Harvfovirus27_20</name>
</gene>
<feature type="transmembrane region" description="Helical" evidence="1">
    <location>
        <begin position="42"/>
        <end position="64"/>
    </location>
</feature>
<protein>
    <submittedName>
        <fullName evidence="2">Uncharacterized protein</fullName>
    </submittedName>
</protein>
<name>A0A3G5A523_9VIRU</name>